<feature type="domain" description="Proline dehydrogenase" evidence="6">
    <location>
        <begin position="180"/>
        <end position="474"/>
    </location>
</feature>
<dbReference type="Pfam" id="PF01619">
    <property type="entry name" value="Pro_dh"/>
    <property type="match status" value="1"/>
</dbReference>
<dbReference type="SUPFAM" id="SSF51730">
    <property type="entry name" value="FAD-linked oxidoreductase"/>
    <property type="match status" value="1"/>
</dbReference>
<evidence type="ECO:0000313" key="8">
    <source>
        <dbReference type="Proteomes" id="UP000288805"/>
    </source>
</evidence>
<keyword evidence="4 5" id="KW-0642">Proline metabolism</keyword>
<dbReference type="EC" id="1.5.5.2" evidence="2 5"/>
<dbReference type="EMBL" id="QGNW01000051">
    <property type="protein sequence ID" value="RVX06349.1"/>
    <property type="molecule type" value="Genomic_DNA"/>
</dbReference>
<keyword evidence="3 5" id="KW-0560">Oxidoreductase</keyword>
<dbReference type="InterPro" id="IPR002872">
    <property type="entry name" value="Proline_DH_dom"/>
</dbReference>
<dbReference type="PANTHER" id="PTHR13914:SF0">
    <property type="entry name" value="PROLINE DEHYDROGENASE 1, MITOCHONDRIAL"/>
    <property type="match status" value="1"/>
</dbReference>
<dbReference type="Proteomes" id="UP000288805">
    <property type="component" value="Unassembled WGS sequence"/>
</dbReference>
<dbReference type="InterPro" id="IPR029041">
    <property type="entry name" value="FAD-linked_oxidoreductase-like"/>
</dbReference>
<evidence type="ECO:0000256" key="4">
    <source>
        <dbReference type="ARBA" id="ARBA00023062"/>
    </source>
</evidence>
<evidence type="ECO:0000313" key="7">
    <source>
        <dbReference type="EMBL" id="RVX06349.1"/>
    </source>
</evidence>
<keyword evidence="5" id="KW-0285">Flavoprotein</keyword>
<evidence type="ECO:0000256" key="2">
    <source>
        <dbReference type="ARBA" id="ARBA00012695"/>
    </source>
</evidence>
<dbReference type="GO" id="GO:0004657">
    <property type="term" value="F:proline dehydrogenase activity"/>
    <property type="evidence" value="ECO:0007669"/>
    <property type="project" value="UniProtKB-EC"/>
</dbReference>
<sequence length="500" mass="55483">MANRLVSPSKFLNLRCFVRTLHSSPSSITDVSPLNLAEKPEETTLLSPTFATGATSSTSTIDLHDVKGLFSSMSTAKLLRSSVNLHLATLEPMVDVGMWVMKSRVLETAVLREIVLGTIRHTFYEHFCAGQDVEEACWTARTIWNSAGLRGMLVYALEHTTDNATSDRNLEGFIRTVEGAKRLPPSSVSFVIAKMTAICSIDLLKRVSDLLRWQHRDPSFHLPWRQNCFPIFADSSPFYHTLERPDPLTPQEEKDLQLALQRLFKLCQKCVEANLPLSVDAEYTSVQPAIDYLTYSAAIQYNKDKNNPIVYGTIQAYLKDAKERLLLAVQAADKMGVPIGFKLVRGAYISSESQLASSLGYDSPVHNSIEETHACFNGCASFLLERIAGGSGAVVLATHNLESGKLLATKARDLGISKEDHKVQFAQLYGMSESLSFGLRNAGFQVSKYMAFGPVEKVMPYLLRRAEENRGLLSTSTLDRHLMRKELKRRIKAAVLGGDS</sequence>
<protein>
    <recommendedName>
        <fullName evidence="2 5">Proline dehydrogenase</fullName>
        <ecNumber evidence="2 5">1.5.5.2</ecNumber>
    </recommendedName>
</protein>
<comment type="function">
    <text evidence="5">Converts proline to delta-1-pyrroline-5-carboxylate.</text>
</comment>
<evidence type="ECO:0000256" key="3">
    <source>
        <dbReference type="ARBA" id="ARBA00023002"/>
    </source>
</evidence>
<name>A0A438JBL2_VITVI</name>
<comment type="similarity">
    <text evidence="1 5">Belongs to the proline oxidase family.</text>
</comment>
<keyword evidence="5" id="KW-0274">FAD</keyword>
<evidence type="ECO:0000256" key="5">
    <source>
        <dbReference type="RuleBase" id="RU364054"/>
    </source>
</evidence>
<dbReference type="InterPro" id="IPR015659">
    <property type="entry name" value="Proline_oxidase"/>
</dbReference>
<gene>
    <name evidence="7" type="primary">POX2_1</name>
    <name evidence="7" type="ORF">CK203_023662</name>
</gene>
<evidence type="ECO:0000256" key="1">
    <source>
        <dbReference type="ARBA" id="ARBA00005869"/>
    </source>
</evidence>
<comment type="caution">
    <text evidence="7">The sequence shown here is derived from an EMBL/GenBank/DDBJ whole genome shotgun (WGS) entry which is preliminary data.</text>
</comment>
<organism evidence="7 8">
    <name type="scientific">Vitis vinifera</name>
    <name type="common">Grape</name>
    <dbReference type="NCBI Taxonomy" id="29760"/>
    <lineage>
        <taxon>Eukaryota</taxon>
        <taxon>Viridiplantae</taxon>
        <taxon>Streptophyta</taxon>
        <taxon>Embryophyta</taxon>
        <taxon>Tracheophyta</taxon>
        <taxon>Spermatophyta</taxon>
        <taxon>Magnoliopsida</taxon>
        <taxon>eudicotyledons</taxon>
        <taxon>Gunneridae</taxon>
        <taxon>Pentapetalae</taxon>
        <taxon>rosids</taxon>
        <taxon>Vitales</taxon>
        <taxon>Vitaceae</taxon>
        <taxon>Viteae</taxon>
        <taxon>Vitis</taxon>
    </lineage>
</organism>
<dbReference type="AlphaFoldDB" id="A0A438JBL2"/>
<comment type="cofactor">
    <cofactor evidence="5">
        <name>FAD</name>
        <dbReference type="ChEBI" id="CHEBI:57692"/>
    </cofactor>
</comment>
<reference evidence="7 8" key="1">
    <citation type="journal article" date="2018" name="PLoS Genet.">
        <title>Population sequencing reveals clonal diversity and ancestral inbreeding in the grapevine cultivar Chardonnay.</title>
        <authorList>
            <person name="Roach M.J."/>
            <person name="Johnson D.L."/>
            <person name="Bohlmann J."/>
            <person name="van Vuuren H.J."/>
            <person name="Jones S.J."/>
            <person name="Pretorius I.S."/>
            <person name="Schmidt S.A."/>
            <person name="Borneman A.R."/>
        </authorList>
    </citation>
    <scope>NUCLEOTIDE SEQUENCE [LARGE SCALE GENOMIC DNA]</scope>
    <source>
        <strain evidence="8">cv. Chardonnay</strain>
        <tissue evidence="7">Leaf</tissue>
    </source>
</reference>
<comment type="catalytic activity">
    <reaction evidence="5">
        <text>L-proline + a quinone = (S)-1-pyrroline-5-carboxylate + a quinol + H(+)</text>
        <dbReference type="Rhea" id="RHEA:23784"/>
        <dbReference type="ChEBI" id="CHEBI:15378"/>
        <dbReference type="ChEBI" id="CHEBI:17388"/>
        <dbReference type="ChEBI" id="CHEBI:24646"/>
        <dbReference type="ChEBI" id="CHEBI:60039"/>
        <dbReference type="ChEBI" id="CHEBI:132124"/>
        <dbReference type="EC" id="1.5.5.2"/>
    </reaction>
</comment>
<dbReference type="PANTHER" id="PTHR13914">
    <property type="entry name" value="PROLINE OXIDASE"/>
    <property type="match status" value="1"/>
</dbReference>
<evidence type="ECO:0000259" key="6">
    <source>
        <dbReference type="Pfam" id="PF01619"/>
    </source>
</evidence>
<dbReference type="GO" id="GO:0006562">
    <property type="term" value="P:L-proline catabolic process"/>
    <property type="evidence" value="ECO:0007669"/>
    <property type="project" value="InterPro"/>
</dbReference>
<dbReference type="Gene3D" id="3.20.20.220">
    <property type="match status" value="1"/>
</dbReference>
<proteinExistence type="inferred from homology"/>
<accession>A0A438JBL2</accession>